<proteinExistence type="predicted"/>
<dbReference type="AlphaFoldDB" id="A0A420Y8Q9"/>
<comment type="caution">
    <text evidence="2">The sequence shown here is derived from an EMBL/GenBank/DDBJ whole genome shotgun (WGS) entry which is preliminary data.</text>
</comment>
<name>A0A420Y8Q9_9PEZI</name>
<evidence type="ECO:0000313" key="2">
    <source>
        <dbReference type="EMBL" id="RKU44255.1"/>
    </source>
</evidence>
<dbReference type="EMBL" id="QVQW01000033">
    <property type="protein sequence ID" value="RKU44255.1"/>
    <property type="molecule type" value="Genomic_DNA"/>
</dbReference>
<reference evidence="2 3" key="1">
    <citation type="submission" date="2018-08" db="EMBL/GenBank/DDBJ databases">
        <title>Draft genome of the lignicolous fungus Coniochaeta pulveracea.</title>
        <authorList>
            <person name="Borstlap C.J."/>
            <person name="De Witt R.N."/>
            <person name="Botha A."/>
            <person name="Volschenk H."/>
        </authorList>
    </citation>
    <scope>NUCLEOTIDE SEQUENCE [LARGE SCALE GENOMIC DNA]</scope>
    <source>
        <strain evidence="2 3">CAB683</strain>
    </source>
</reference>
<accession>A0A420Y8Q9</accession>
<evidence type="ECO:0000256" key="1">
    <source>
        <dbReference type="SAM" id="MobiDB-lite"/>
    </source>
</evidence>
<feature type="region of interest" description="Disordered" evidence="1">
    <location>
        <begin position="1"/>
        <end position="28"/>
    </location>
</feature>
<protein>
    <submittedName>
        <fullName evidence="2">Uncharacterized protein</fullName>
    </submittedName>
</protein>
<evidence type="ECO:0000313" key="3">
    <source>
        <dbReference type="Proteomes" id="UP000275385"/>
    </source>
</evidence>
<keyword evidence="3" id="KW-1185">Reference proteome</keyword>
<sequence length="197" mass="22078">MANSSTTLPLPSPFHNLTFPPQPPTDEETGYTYRFPHLGSFLVMGAPSESYNCLGWAVQSLAFLRGDKYFDSGWDIISFLAQHGYTPTQDASLADIDVWDGKWTSKVGNQGILVHERGALVSPDLYGTIIGHFRKVEGEVEVKKKGYDVPYAQQRCLKCTGSGHEVSIVGREVAKKCLEGYREEEEEYVLKPNRREE</sequence>
<dbReference type="Proteomes" id="UP000275385">
    <property type="component" value="Unassembled WGS sequence"/>
</dbReference>
<organism evidence="2 3">
    <name type="scientific">Coniochaeta pulveracea</name>
    <dbReference type="NCBI Taxonomy" id="177199"/>
    <lineage>
        <taxon>Eukaryota</taxon>
        <taxon>Fungi</taxon>
        <taxon>Dikarya</taxon>
        <taxon>Ascomycota</taxon>
        <taxon>Pezizomycotina</taxon>
        <taxon>Sordariomycetes</taxon>
        <taxon>Sordariomycetidae</taxon>
        <taxon>Coniochaetales</taxon>
        <taxon>Coniochaetaceae</taxon>
        <taxon>Coniochaeta</taxon>
    </lineage>
</organism>
<gene>
    <name evidence="2" type="ORF">DL546_007046</name>
</gene>